<dbReference type="AlphaFoldDB" id="A0A4Y9YPJ6"/>
<comment type="caution">
    <text evidence="2">The sequence shown here is derived from an EMBL/GenBank/DDBJ whole genome shotgun (WGS) entry which is preliminary data.</text>
</comment>
<dbReference type="SUPFAM" id="SSF52047">
    <property type="entry name" value="RNI-like"/>
    <property type="match status" value="1"/>
</dbReference>
<organism evidence="2 3">
    <name type="scientific">Dentipellis fragilis</name>
    <dbReference type="NCBI Taxonomy" id="205917"/>
    <lineage>
        <taxon>Eukaryota</taxon>
        <taxon>Fungi</taxon>
        <taxon>Dikarya</taxon>
        <taxon>Basidiomycota</taxon>
        <taxon>Agaricomycotina</taxon>
        <taxon>Agaricomycetes</taxon>
        <taxon>Russulales</taxon>
        <taxon>Hericiaceae</taxon>
        <taxon>Dentipellis</taxon>
    </lineage>
</organism>
<evidence type="ECO:0000256" key="1">
    <source>
        <dbReference type="SAM" id="MobiDB-lite"/>
    </source>
</evidence>
<evidence type="ECO:0000313" key="3">
    <source>
        <dbReference type="Proteomes" id="UP000298327"/>
    </source>
</evidence>
<feature type="region of interest" description="Disordered" evidence="1">
    <location>
        <begin position="469"/>
        <end position="523"/>
    </location>
</feature>
<reference evidence="2 3" key="1">
    <citation type="submission" date="2019-02" db="EMBL/GenBank/DDBJ databases">
        <title>Genome sequencing of the rare red list fungi Dentipellis fragilis.</title>
        <authorList>
            <person name="Buettner E."/>
            <person name="Kellner H."/>
        </authorList>
    </citation>
    <scope>NUCLEOTIDE SEQUENCE [LARGE SCALE GENOMIC DNA]</scope>
    <source>
        <strain evidence="2 3">DSM 105465</strain>
    </source>
</reference>
<protein>
    <recommendedName>
        <fullName evidence="4">F-box domain-containing protein</fullName>
    </recommendedName>
</protein>
<evidence type="ECO:0000313" key="2">
    <source>
        <dbReference type="EMBL" id="TFY62959.1"/>
    </source>
</evidence>
<accession>A0A4Y9YPJ6</accession>
<gene>
    <name evidence="2" type="ORF">EVG20_g6511</name>
</gene>
<dbReference type="Proteomes" id="UP000298327">
    <property type="component" value="Unassembled WGS sequence"/>
</dbReference>
<dbReference type="EMBL" id="SEOQ01000438">
    <property type="protein sequence ID" value="TFY62959.1"/>
    <property type="molecule type" value="Genomic_DNA"/>
</dbReference>
<feature type="compositionally biased region" description="Basic and acidic residues" evidence="1">
    <location>
        <begin position="484"/>
        <end position="502"/>
    </location>
</feature>
<proteinExistence type="predicted"/>
<sequence>MVQLVVKAITLEPPNQNGWTASARPEDLRIKSTKQVPLDRDLRRVGSAHVDDDQVGLPRLGCPSEHSNTVAAVILLLGILWRHGKTSPQRLDQDVLMLIVDILFLAHREDVRALSLTCKRMRSACLPRMFKNAKINCSYLFLSNPPTASWPYIRNMVISGRFPPMMSFGSVNLAATLPHLVALRKVCFSHFGWGITCYELQLILAAPNVHVLEIEESSSFQPDDVLLPDGVSSAVLYDPPYLVPAREPRNPSSSNCNGATIGDNHDTADPADLAYALSRMRQLRILNLPFFHKGSSTQTLIWPFNVSPVAPFHHLETLYLPYPDPSDALYMQLPSTLRQLYLVDRPRYYHFQSMRLQIADNYTTPTLVSATELLRIFKKSGSTFALMEELDIAFQGDSQDHALYDHIAMAFPNLQSLQVHRYRSEGETRTEIENAVASTSVNHVIVCRACRRASQDLLVVIISERERVNGPRGESGVADPVVDVDPRSDGANKKKSHAEVRGVEGVAGDKGTGKLSGVELKSL</sequence>
<evidence type="ECO:0008006" key="4">
    <source>
        <dbReference type="Google" id="ProtNLM"/>
    </source>
</evidence>
<keyword evidence="3" id="KW-1185">Reference proteome</keyword>
<dbReference type="OrthoDB" id="2799179at2759"/>
<name>A0A4Y9YPJ6_9AGAM</name>